<evidence type="ECO:0000313" key="3">
    <source>
        <dbReference type="Proteomes" id="UP000837857"/>
    </source>
</evidence>
<evidence type="ECO:0000256" key="1">
    <source>
        <dbReference type="SAM" id="MobiDB-lite"/>
    </source>
</evidence>
<feature type="non-terminal residue" evidence="2">
    <location>
        <position position="110"/>
    </location>
</feature>
<accession>A0ABN8HS95</accession>
<organism evidence="2 3">
    <name type="scientific">Iphiclides podalirius</name>
    <name type="common">scarce swallowtail</name>
    <dbReference type="NCBI Taxonomy" id="110791"/>
    <lineage>
        <taxon>Eukaryota</taxon>
        <taxon>Metazoa</taxon>
        <taxon>Ecdysozoa</taxon>
        <taxon>Arthropoda</taxon>
        <taxon>Hexapoda</taxon>
        <taxon>Insecta</taxon>
        <taxon>Pterygota</taxon>
        <taxon>Neoptera</taxon>
        <taxon>Endopterygota</taxon>
        <taxon>Lepidoptera</taxon>
        <taxon>Glossata</taxon>
        <taxon>Ditrysia</taxon>
        <taxon>Papilionoidea</taxon>
        <taxon>Papilionidae</taxon>
        <taxon>Papilioninae</taxon>
        <taxon>Iphiclides</taxon>
    </lineage>
</organism>
<protein>
    <submittedName>
        <fullName evidence="2">Uncharacterized protein</fullName>
    </submittedName>
</protein>
<proteinExistence type="predicted"/>
<feature type="compositionally biased region" description="Acidic residues" evidence="1">
    <location>
        <begin position="63"/>
        <end position="93"/>
    </location>
</feature>
<gene>
    <name evidence="2" type="ORF">IPOD504_LOCUS1668</name>
</gene>
<sequence>MNPGPQELARQNQITTRILEAYIQKKLGLARNINPVVRPPSILDILPAKKQKEERPIRQLSFQEEEEDEGKEEDLPGVEEEENTDLYPGEEDGLQSVESEQIDSIYSEGM</sequence>
<feature type="region of interest" description="Disordered" evidence="1">
    <location>
        <begin position="47"/>
        <end position="110"/>
    </location>
</feature>
<keyword evidence="3" id="KW-1185">Reference proteome</keyword>
<dbReference type="EMBL" id="OW152823">
    <property type="protein sequence ID" value="CAH2039440.1"/>
    <property type="molecule type" value="Genomic_DNA"/>
</dbReference>
<name>A0ABN8HS95_9NEOP</name>
<dbReference type="Proteomes" id="UP000837857">
    <property type="component" value="Chromosome 11"/>
</dbReference>
<evidence type="ECO:0000313" key="2">
    <source>
        <dbReference type="EMBL" id="CAH2039440.1"/>
    </source>
</evidence>
<reference evidence="2" key="1">
    <citation type="submission" date="2022-03" db="EMBL/GenBank/DDBJ databases">
        <authorList>
            <person name="Martin H S."/>
        </authorList>
    </citation>
    <scope>NUCLEOTIDE SEQUENCE</scope>
</reference>